<dbReference type="GO" id="GO:0004144">
    <property type="term" value="F:diacylglycerol O-acyltransferase activity"/>
    <property type="evidence" value="ECO:0007669"/>
    <property type="project" value="UniProtKB-UniRule"/>
</dbReference>
<evidence type="ECO:0000256" key="3">
    <source>
        <dbReference type="ARBA" id="ARBA00005189"/>
    </source>
</evidence>
<keyword evidence="8 16" id="KW-0812">Transmembrane</keyword>
<evidence type="ECO:0000256" key="14">
    <source>
        <dbReference type="ARBA" id="ARBA00023315"/>
    </source>
</evidence>
<feature type="region of interest" description="Disordered" evidence="17">
    <location>
        <begin position="1"/>
        <end position="26"/>
    </location>
</feature>
<evidence type="ECO:0000256" key="7">
    <source>
        <dbReference type="ARBA" id="ARBA00022679"/>
    </source>
</evidence>
<gene>
    <name evidence="18" type="ORF">N7509_002129</name>
</gene>
<organism evidence="18 19">
    <name type="scientific">Penicillium cosmopolitanum</name>
    <dbReference type="NCBI Taxonomy" id="1131564"/>
    <lineage>
        <taxon>Eukaryota</taxon>
        <taxon>Fungi</taxon>
        <taxon>Dikarya</taxon>
        <taxon>Ascomycota</taxon>
        <taxon>Pezizomycotina</taxon>
        <taxon>Eurotiomycetes</taxon>
        <taxon>Eurotiomycetidae</taxon>
        <taxon>Eurotiales</taxon>
        <taxon>Aspergillaceae</taxon>
        <taxon>Penicillium</taxon>
    </lineage>
</organism>
<reference evidence="18" key="2">
    <citation type="journal article" date="2023" name="IMA Fungus">
        <title>Comparative genomic study of the Penicillium genus elucidates a diverse pangenome and 15 lateral gene transfer events.</title>
        <authorList>
            <person name="Petersen C."/>
            <person name="Sorensen T."/>
            <person name="Nielsen M.R."/>
            <person name="Sondergaard T.E."/>
            <person name="Sorensen J.L."/>
            <person name="Fitzpatrick D.A."/>
            <person name="Frisvad J.C."/>
            <person name="Nielsen K.L."/>
        </authorList>
    </citation>
    <scope>NUCLEOTIDE SEQUENCE</scope>
    <source>
        <strain evidence="18">IBT 29677</strain>
    </source>
</reference>
<dbReference type="CDD" id="cd07987">
    <property type="entry name" value="LPLAT_MGAT-like"/>
    <property type="match status" value="1"/>
</dbReference>
<keyword evidence="14 16" id="KW-0012">Acyltransferase</keyword>
<name>A0A9W9W891_9EURO</name>
<keyword evidence="7" id="KW-0808">Transferase</keyword>
<evidence type="ECO:0000256" key="12">
    <source>
        <dbReference type="ARBA" id="ARBA00023098"/>
    </source>
</evidence>
<comment type="similarity">
    <text evidence="4 16">Belongs to the diacylglycerol acyltransferase family.</text>
</comment>
<keyword evidence="6 16" id="KW-0444">Lipid biosynthesis</keyword>
<comment type="pathway">
    <text evidence="3">Lipid metabolism.</text>
</comment>
<dbReference type="GO" id="GO:0005789">
    <property type="term" value="C:endoplasmic reticulum membrane"/>
    <property type="evidence" value="ECO:0007669"/>
    <property type="project" value="UniProtKB-SubCell"/>
</dbReference>
<dbReference type="EC" id="2.3.1.20" evidence="5 16"/>
<dbReference type="AlphaFoldDB" id="A0A9W9W891"/>
<dbReference type="RefSeq" id="XP_056492561.1">
    <property type="nucleotide sequence ID" value="XM_056626766.1"/>
</dbReference>
<evidence type="ECO:0000256" key="9">
    <source>
        <dbReference type="ARBA" id="ARBA00022798"/>
    </source>
</evidence>
<sequence length="370" mass="41686">MNGDAPSGRGPVSSTRPPSTRTTKRDKKRIHWAPLNIGLERRLQTLIVLCHTLTIVLFLCSFFFTCAIPLFWPLLLPYLVYISLFSTAPTSGDLKGRSNFLRSLPIWSVYASYFPATLHREEELPPTKKYIFGYHPHGIISHGAFAAFGTEALGFKKLFPGITNTLLTLDSNFRIPFYRDYALAMGLASVSRESCENLLSKGGANSKGMGRAITIVIGGARESLNAQPHSLKLVLKRRKGFVKLAIRTGADLVPVLAFGENDLYQQVDSDEHPIIHKVQMLVKSTMGFTIPLFHARGVFNYDVGLMPYRRPLNIVVGRPIPVMQQSNRDMIDDSYIDELHGRYVEELKRLWDTWKDVYAKDRNGELEIIS</sequence>
<comment type="subcellular location">
    <subcellularLocation>
        <location evidence="1 16">Endoplasmic reticulum membrane</location>
        <topology evidence="1 16">Multi-pass membrane protein</topology>
    </subcellularLocation>
</comment>
<dbReference type="InterPro" id="IPR007130">
    <property type="entry name" value="DAGAT"/>
</dbReference>
<comment type="caution">
    <text evidence="16">Lacks conserved residue(s) required for the propagation of feature annotation.</text>
</comment>
<dbReference type="EMBL" id="JAPZBU010000004">
    <property type="protein sequence ID" value="KAJ5408246.1"/>
    <property type="molecule type" value="Genomic_DNA"/>
</dbReference>
<dbReference type="GO" id="GO:0006071">
    <property type="term" value="P:glycerol metabolic process"/>
    <property type="evidence" value="ECO:0007669"/>
    <property type="project" value="UniProtKB-UniRule"/>
</dbReference>
<keyword evidence="13 16" id="KW-0472">Membrane</keyword>
<comment type="function">
    <text evidence="16">Catalyzes the terminal and only committed step in triacylglycerol synthesis by using diacylglycerol and fatty acyl CoA as substrates.</text>
</comment>
<evidence type="ECO:0000256" key="15">
    <source>
        <dbReference type="ARBA" id="ARBA00048109"/>
    </source>
</evidence>
<evidence type="ECO:0000256" key="4">
    <source>
        <dbReference type="ARBA" id="ARBA00005420"/>
    </source>
</evidence>
<evidence type="ECO:0000313" key="19">
    <source>
        <dbReference type="Proteomes" id="UP001147747"/>
    </source>
</evidence>
<protein>
    <recommendedName>
        <fullName evidence="5 16">Diacylglycerol O-acyltransferase</fullName>
        <ecNumber evidence="5 16">2.3.1.20</ecNumber>
    </recommendedName>
</protein>
<evidence type="ECO:0000256" key="2">
    <source>
        <dbReference type="ARBA" id="ARBA00004771"/>
    </source>
</evidence>
<evidence type="ECO:0000256" key="1">
    <source>
        <dbReference type="ARBA" id="ARBA00004477"/>
    </source>
</evidence>
<evidence type="ECO:0000256" key="16">
    <source>
        <dbReference type="RuleBase" id="RU367023"/>
    </source>
</evidence>
<dbReference type="GeneID" id="81365746"/>
<accession>A0A9W9W891</accession>
<comment type="catalytic activity">
    <reaction evidence="15 16">
        <text>an acyl-CoA + a 1,2-diacyl-sn-glycerol = a triacyl-sn-glycerol + CoA</text>
        <dbReference type="Rhea" id="RHEA:10868"/>
        <dbReference type="ChEBI" id="CHEBI:17815"/>
        <dbReference type="ChEBI" id="CHEBI:57287"/>
        <dbReference type="ChEBI" id="CHEBI:58342"/>
        <dbReference type="ChEBI" id="CHEBI:64615"/>
        <dbReference type="EC" id="2.3.1.20"/>
    </reaction>
</comment>
<comment type="caution">
    <text evidence="18">The sequence shown here is derived from an EMBL/GenBank/DDBJ whole genome shotgun (WGS) entry which is preliminary data.</text>
</comment>
<keyword evidence="12 16" id="KW-0443">Lipid metabolism</keyword>
<evidence type="ECO:0000256" key="5">
    <source>
        <dbReference type="ARBA" id="ARBA00013244"/>
    </source>
</evidence>
<dbReference type="GO" id="GO:0019432">
    <property type="term" value="P:triglyceride biosynthetic process"/>
    <property type="evidence" value="ECO:0007669"/>
    <property type="project" value="UniProtKB-UniRule"/>
</dbReference>
<keyword evidence="10 16" id="KW-0256">Endoplasmic reticulum</keyword>
<dbReference type="Proteomes" id="UP001147747">
    <property type="component" value="Unassembled WGS sequence"/>
</dbReference>
<keyword evidence="11 16" id="KW-1133">Transmembrane helix</keyword>
<dbReference type="Pfam" id="PF03982">
    <property type="entry name" value="DAGAT"/>
    <property type="match status" value="1"/>
</dbReference>
<dbReference type="OrthoDB" id="264532at2759"/>
<evidence type="ECO:0000256" key="11">
    <source>
        <dbReference type="ARBA" id="ARBA00022989"/>
    </source>
</evidence>
<evidence type="ECO:0000256" key="10">
    <source>
        <dbReference type="ARBA" id="ARBA00022824"/>
    </source>
</evidence>
<evidence type="ECO:0000313" key="18">
    <source>
        <dbReference type="EMBL" id="KAJ5408246.1"/>
    </source>
</evidence>
<evidence type="ECO:0000256" key="13">
    <source>
        <dbReference type="ARBA" id="ARBA00023136"/>
    </source>
</evidence>
<feature type="compositionally biased region" description="Low complexity" evidence="17">
    <location>
        <begin position="1"/>
        <end position="21"/>
    </location>
</feature>
<keyword evidence="9" id="KW-0319">Glycerol metabolism</keyword>
<dbReference type="PANTHER" id="PTHR12317:SF0">
    <property type="entry name" value="ACYLTRANSFERASE"/>
    <property type="match status" value="1"/>
</dbReference>
<comment type="pathway">
    <text evidence="2 16">Glycerolipid metabolism; triacylglycerol biosynthesis.</text>
</comment>
<evidence type="ECO:0000256" key="17">
    <source>
        <dbReference type="SAM" id="MobiDB-lite"/>
    </source>
</evidence>
<evidence type="ECO:0000256" key="8">
    <source>
        <dbReference type="ARBA" id="ARBA00022692"/>
    </source>
</evidence>
<dbReference type="SUPFAM" id="SSF69593">
    <property type="entry name" value="Glycerol-3-phosphate (1)-acyltransferase"/>
    <property type="match status" value="1"/>
</dbReference>
<keyword evidence="19" id="KW-1185">Reference proteome</keyword>
<feature type="transmembrane region" description="Helical" evidence="16">
    <location>
        <begin position="46"/>
        <end position="64"/>
    </location>
</feature>
<reference evidence="18" key="1">
    <citation type="submission" date="2022-12" db="EMBL/GenBank/DDBJ databases">
        <authorList>
            <person name="Petersen C."/>
        </authorList>
    </citation>
    <scope>NUCLEOTIDE SEQUENCE</scope>
    <source>
        <strain evidence="18">IBT 29677</strain>
    </source>
</reference>
<dbReference type="PANTHER" id="PTHR12317">
    <property type="entry name" value="DIACYLGLYCEROL O-ACYLTRANSFERASE"/>
    <property type="match status" value="1"/>
</dbReference>
<evidence type="ECO:0000256" key="6">
    <source>
        <dbReference type="ARBA" id="ARBA00022516"/>
    </source>
</evidence>
<proteinExistence type="inferred from homology"/>